<dbReference type="STRING" id="370622.LA66_17205"/>
<keyword evidence="7" id="KW-0732">Signal</keyword>
<dbReference type="Gene3D" id="2.170.130.10">
    <property type="entry name" value="TonB-dependent receptor, plug domain"/>
    <property type="match status" value="1"/>
</dbReference>
<evidence type="ECO:0000256" key="7">
    <source>
        <dbReference type="ARBA" id="ARBA00022729"/>
    </source>
</evidence>
<feature type="domain" description="TonB-dependent receptor-like beta-barrel" evidence="16">
    <location>
        <begin position="199"/>
        <end position="640"/>
    </location>
</feature>
<evidence type="ECO:0000256" key="11">
    <source>
        <dbReference type="ARBA" id="ARBA00023136"/>
    </source>
</evidence>
<keyword evidence="6 14" id="KW-0812">Transmembrane</keyword>
<organism evidence="18 19">
    <name type="scientific">Aureimonas altamirensis</name>
    <dbReference type="NCBI Taxonomy" id="370622"/>
    <lineage>
        <taxon>Bacteria</taxon>
        <taxon>Pseudomonadati</taxon>
        <taxon>Pseudomonadota</taxon>
        <taxon>Alphaproteobacteria</taxon>
        <taxon>Hyphomicrobiales</taxon>
        <taxon>Aurantimonadaceae</taxon>
        <taxon>Aureimonas</taxon>
    </lineage>
</organism>
<name>A0A0B1Q2R3_9HYPH</name>
<keyword evidence="9" id="KW-0406">Ion transport</keyword>
<dbReference type="GO" id="GO:0038023">
    <property type="term" value="F:signaling receptor activity"/>
    <property type="evidence" value="ECO:0007669"/>
    <property type="project" value="InterPro"/>
</dbReference>
<gene>
    <name evidence="18" type="ORF">LA66_17205</name>
</gene>
<evidence type="ECO:0000313" key="19">
    <source>
        <dbReference type="Proteomes" id="UP000030826"/>
    </source>
</evidence>
<dbReference type="Gene3D" id="2.40.170.20">
    <property type="entry name" value="TonB-dependent receptor, beta-barrel domain"/>
    <property type="match status" value="1"/>
</dbReference>
<dbReference type="InterPro" id="IPR039426">
    <property type="entry name" value="TonB-dep_rcpt-like"/>
</dbReference>
<comment type="caution">
    <text evidence="18">The sequence shown here is derived from an EMBL/GenBank/DDBJ whole genome shotgun (WGS) entry which is preliminary data.</text>
</comment>
<dbReference type="GO" id="GO:0009279">
    <property type="term" value="C:cell outer membrane"/>
    <property type="evidence" value="ECO:0007669"/>
    <property type="project" value="UniProtKB-SubCell"/>
</dbReference>
<keyword evidence="11 14" id="KW-0472">Membrane</keyword>
<dbReference type="Proteomes" id="UP000030826">
    <property type="component" value="Unassembled WGS sequence"/>
</dbReference>
<feature type="domain" description="TonB-dependent receptor plug" evidence="17">
    <location>
        <begin position="21"/>
        <end position="126"/>
    </location>
</feature>
<comment type="similarity">
    <text evidence="2 14 15">Belongs to the TonB-dependent receptor family.</text>
</comment>
<reference evidence="18 19" key="1">
    <citation type="submission" date="2014-09" db="EMBL/GenBank/DDBJ databases">
        <title>Isolation and characterization of Aurantimonas altamirensis ON-56566 from clinical sample following a dog bite.</title>
        <authorList>
            <person name="Eshaghi A."/>
            <person name="Li A."/>
            <person name="Shahinas D."/>
            <person name="Bahn P."/>
            <person name="Kus J.V."/>
            <person name="Patel S.N."/>
        </authorList>
    </citation>
    <scope>NUCLEOTIDE SEQUENCE [LARGE SCALE GENOMIC DNA]</scope>
    <source>
        <strain evidence="18 19">ON-56566</strain>
    </source>
</reference>
<dbReference type="GO" id="GO:0015891">
    <property type="term" value="P:siderophore transport"/>
    <property type="evidence" value="ECO:0007669"/>
    <property type="project" value="InterPro"/>
</dbReference>
<evidence type="ECO:0000256" key="12">
    <source>
        <dbReference type="ARBA" id="ARBA00023170"/>
    </source>
</evidence>
<dbReference type="Pfam" id="PF00593">
    <property type="entry name" value="TonB_dep_Rec_b-barrel"/>
    <property type="match status" value="1"/>
</dbReference>
<evidence type="ECO:0000313" key="18">
    <source>
        <dbReference type="EMBL" id="KHJ53661.1"/>
    </source>
</evidence>
<dbReference type="EMBL" id="JRFJ01000005">
    <property type="protein sequence ID" value="KHJ53661.1"/>
    <property type="molecule type" value="Genomic_DNA"/>
</dbReference>
<dbReference type="CDD" id="cd01347">
    <property type="entry name" value="ligand_gated_channel"/>
    <property type="match status" value="1"/>
</dbReference>
<keyword evidence="4 14" id="KW-1134">Transmembrane beta strand</keyword>
<keyword evidence="10 15" id="KW-0798">TonB box</keyword>
<evidence type="ECO:0000256" key="6">
    <source>
        <dbReference type="ARBA" id="ARBA00022692"/>
    </source>
</evidence>
<evidence type="ECO:0000256" key="2">
    <source>
        <dbReference type="ARBA" id="ARBA00009810"/>
    </source>
</evidence>
<dbReference type="PANTHER" id="PTHR32552">
    <property type="entry name" value="FERRICHROME IRON RECEPTOR-RELATED"/>
    <property type="match status" value="1"/>
</dbReference>
<sequence>MNEQDGFVARRTGATKINTPLIETPQSISVVTSDQIEQQNARSVAAALRYSAGVGTEVTGGRDTRYGGLEIRGFDVTDEAMFRDGLLLPYTAFANFGSLDPYGAARLDVIKGPASVLFGSGSPGGIINYVSKRPTAGRLRETVLEGSSLGTLEGRFDVSDKINEEGTWRYRLTGVARKGGSEVDYVDDSRFFIAPVLEWTPDADTTLTFLANYQRDRAGWGLQFLPYEGTVTDNLGRRISRHTFLGQPGFDSYDTDQASIGYQFEHRMNEAVTVRQNLRYGYLANDQTLAYGGGYADIDGDGEPDPASGILNRYANDGTSRLHTFSVDSNAETRFDTGLLSHTLLTGIDYRWTGYTDRSDNFVVDPINAFAPVYGSTLDFDSYGTDSRVRQNQTGIYIQDNIRIDRLSILLGGRQDFSSIDTRNYLDDSQADSSPSDFSGRAALIYNFDNGLAPYVSYSESFLQPLDLDADGALFDPETGRQWEAGLKFQPDGINALFTVAVFDIVRDNVVRYGDPAGPSQTGEITSRGIELEGVASLTDSLNLRASYAYQEVEFTDNPVAGLIGNTPYTVPKNRASLWADYTLRGGALDGFGLGGGVRYVGESYADDANTVTVPSFTVFDTALSYRRDNYDFQLNVSNLFNKTYVASCFDTGFGCFYGEGRRITGKATIRW</sequence>
<dbReference type="PROSITE" id="PS52016">
    <property type="entry name" value="TONB_DEPENDENT_REC_3"/>
    <property type="match status" value="1"/>
</dbReference>
<proteinExistence type="inferred from homology"/>
<comment type="subcellular location">
    <subcellularLocation>
        <location evidence="1 14">Cell outer membrane</location>
        <topology evidence="1 14">Multi-pass membrane protein</topology>
    </subcellularLocation>
</comment>
<evidence type="ECO:0000256" key="5">
    <source>
        <dbReference type="ARBA" id="ARBA00022496"/>
    </source>
</evidence>
<evidence type="ECO:0000256" key="3">
    <source>
        <dbReference type="ARBA" id="ARBA00022448"/>
    </source>
</evidence>
<evidence type="ECO:0000259" key="17">
    <source>
        <dbReference type="Pfam" id="PF07715"/>
    </source>
</evidence>
<keyword evidence="8" id="KW-0408">Iron</keyword>
<dbReference type="FunFam" id="2.40.170.20:FF:000005">
    <property type="entry name" value="TonB-dependent siderophore receptor"/>
    <property type="match status" value="1"/>
</dbReference>
<dbReference type="Pfam" id="PF07715">
    <property type="entry name" value="Plug"/>
    <property type="match status" value="1"/>
</dbReference>
<dbReference type="InterPro" id="IPR000531">
    <property type="entry name" value="Beta-barrel_TonB"/>
</dbReference>
<dbReference type="InterPro" id="IPR037066">
    <property type="entry name" value="Plug_dom_sf"/>
</dbReference>
<keyword evidence="12 18" id="KW-0675">Receptor</keyword>
<keyword evidence="5" id="KW-0410">Iron transport</keyword>
<dbReference type="NCBIfam" id="TIGR01783">
    <property type="entry name" value="TonB-siderophor"/>
    <property type="match status" value="1"/>
</dbReference>
<evidence type="ECO:0000256" key="13">
    <source>
        <dbReference type="ARBA" id="ARBA00023237"/>
    </source>
</evidence>
<keyword evidence="13 14" id="KW-0998">Cell outer membrane</keyword>
<dbReference type="InterPro" id="IPR010105">
    <property type="entry name" value="TonB_sidphr_rcpt"/>
</dbReference>
<accession>A0A0B1Q2R3</accession>
<evidence type="ECO:0000259" key="16">
    <source>
        <dbReference type="Pfam" id="PF00593"/>
    </source>
</evidence>
<dbReference type="AlphaFoldDB" id="A0A0B1Q2R3"/>
<evidence type="ECO:0000256" key="14">
    <source>
        <dbReference type="PROSITE-ProRule" id="PRU01360"/>
    </source>
</evidence>
<keyword evidence="3 14" id="KW-0813">Transport</keyword>
<dbReference type="GO" id="GO:0015344">
    <property type="term" value="F:siderophore uptake transmembrane transporter activity"/>
    <property type="evidence" value="ECO:0007669"/>
    <property type="project" value="TreeGrafter"/>
</dbReference>
<dbReference type="FunFam" id="2.170.130.10:FF:000001">
    <property type="entry name" value="Catecholate siderophore TonB-dependent receptor"/>
    <property type="match status" value="1"/>
</dbReference>
<evidence type="ECO:0000256" key="4">
    <source>
        <dbReference type="ARBA" id="ARBA00022452"/>
    </source>
</evidence>
<dbReference type="PANTHER" id="PTHR32552:SF68">
    <property type="entry name" value="FERRICHROME OUTER MEMBRANE TRANSPORTER_PHAGE RECEPTOR"/>
    <property type="match status" value="1"/>
</dbReference>
<evidence type="ECO:0000256" key="8">
    <source>
        <dbReference type="ARBA" id="ARBA00023004"/>
    </source>
</evidence>
<evidence type="ECO:0000256" key="15">
    <source>
        <dbReference type="RuleBase" id="RU003357"/>
    </source>
</evidence>
<evidence type="ECO:0000256" key="9">
    <source>
        <dbReference type="ARBA" id="ARBA00023065"/>
    </source>
</evidence>
<evidence type="ECO:0000256" key="10">
    <source>
        <dbReference type="ARBA" id="ARBA00023077"/>
    </source>
</evidence>
<dbReference type="InterPro" id="IPR012910">
    <property type="entry name" value="Plug_dom"/>
</dbReference>
<dbReference type="SUPFAM" id="SSF56935">
    <property type="entry name" value="Porins"/>
    <property type="match status" value="1"/>
</dbReference>
<evidence type="ECO:0000256" key="1">
    <source>
        <dbReference type="ARBA" id="ARBA00004571"/>
    </source>
</evidence>
<dbReference type="InterPro" id="IPR036942">
    <property type="entry name" value="Beta-barrel_TonB_sf"/>
</dbReference>
<protein>
    <submittedName>
        <fullName evidence="18">TonB-dependent receptor</fullName>
    </submittedName>
</protein>